<dbReference type="InterPro" id="IPR035069">
    <property type="entry name" value="TTHA1013/TTHA0281-like"/>
</dbReference>
<dbReference type="Pfam" id="PF15919">
    <property type="entry name" value="HicB_lk_antitox"/>
    <property type="match status" value="1"/>
</dbReference>
<name>H5SR95_ACEAU</name>
<accession>H5SR95</accession>
<dbReference type="SUPFAM" id="SSF143100">
    <property type="entry name" value="TTHA1013/TTHA0281-like"/>
    <property type="match status" value="1"/>
</dbReference>
<organism evidence="2">
    <name type="scientific">Acetithermum autotrophicum</name>
    <dbReference type="NCBI Taxonomy" id="1446466"/>
    <lineage>
        <taxon>Bacteria</taxon>
        <taxon>Candidatus Bipolaricaulota</taxon>
        <taxon>Candidatus Acetithermum</taxon>
    </lineage>
</organism>
<reference evidence="2" key="2">
    <citation type="journal article" date="2012" name="PLoS ONE">
        <title>A Deeply Branching Thermophilic Bacterium with an Ancient Acetyl-CoA Pathway Dominates a Subsurface Ecosystem.</title>
        <authorList>
            <person name="Takami H."/>
            <person name="Noguchi H."/>
            <person name="Takaki Y."/>
            <person name="Uchiyama I."/>
            <person name="Toyoda A."/>
            <person name="Nishi S."/>
            <person name="Chee G.-J."/>
            <person name="Arai W."/>
            <person name="Nunoura T."/>
            <person name="Itoh T."/>
            <person name="Hattori M."/>
            <person name="Takai K."/>
        </authorList>
    </citation>
    <scope>NUCLEOTIDE SEQUENCE</scope>
</reference>
<reference evidence="2" key="1">
    <citation type="journal article" date="2005" name="Environ. Microbiol.">
        <title>Genetic and functional properties of uncultivated thermophilic crenarchaeotes from a subsurface gold mine as revealed by analysis of genome fragments.</title>
        <authorList>
            <person name="Nunoura T."/>
            <person name="Hirayama H."/>
            <person name="Takami H."/>
            <person name="Oida H."/>
            <person name="Nishi S."/>
            <person name="Shimamura S."/>
            <person name="Suzuki Y."/>
            <person name="Inagaki F."/>
            <person name="Takai K."/>
            <person name="Nealson K.H."/>
            <person name="Horikoshi K."/>
        </authorList>
    </citation>
    <scope>NUCLEOTIDE SEQUENCE</scope>
</reference>
<sequence>MKFKVILEAEEEGGYSVYCPALPGCYSQGDTAEEALTNIREAIQLYIETLKDLGKPIPKSDPEVFVKAVEVNA</sequence>
<dbReference type="InterPro" id="IPR031807">
    <property type="entry name" value="HicB-like"/>
</dbReference>
<dbReference type="InterPro" id="IPR051404">
    <property type="entry name" value="TA_system_antitoxin"/>
</dbReference>
<dbReference type="Gene3D" id="3.30.160.250">
    <property type="match status" value="1"/>
</dbReference>
<dbReference type="EMBL" id="AP011801">
    <property type="protein sequence ID" value="BAL58612.1"/>
    <property type="molecule type" value="Genomic_DNA"/>
</dbReference>
<dbReference type="AlphaFoldDB" id="H5SR95"/>
<proteinExistence type="predicted"/>
<gene>
    <name evidence="2" type="ORF">HGMM_OP2C162</name>
</gene>
<dbReference type="PANTHER" id="PTHR34504:SF2">
    <property type="entry name" value="UPF0150 PROTEIN SSL0259"/>
    <property type="match status" value="1"/>
</dbReference>
<feature type="domain" description="HicB-like antitoxin of toxin-antitoxin system" evidence="1">
    <location>
        <begin position="3"/>
        <end position="61"/>
    </location>
</feature>
<dbReference type="PANTHER" id="PTHR34504">
    <property type="entry name" value="ANTITOXIN HICB"/>
    <property type="match status" value="1"/>
</dbReference>
<evidence type="ECO:0000313" key="2">
    <source>
        <dbReference type="EMBL" id="BAL58612.1"/>
    </source>
</evidence>
<protein>
    <submittedName>
        <fullName evidence="2">Hypothetical conserved protein</fullName>
    </submittedName>
</protein>
<evidence type="ECO:0000259" key="1">
    <source>
        <dbReference type="Pfam" id="PF15919"/>
    </source>
</evidence>